<dbReference type="InterPro" id="IPR050425">
    <property type="entry name" value="NAD(P)_dehydrat-like"/>
</dbReference>
<dbReference type="Proteomes" id="UP000279959">
    <property type="component" value="Chromosome"/>
</dbReference>
<dbReference type="Gene3D" id="3.40.50.720">
    <property type="entry name" value="NAD(P)-binding Rossmann-like Domain"/>
    <property type="match status" value="1"/>
</dbReference>
<name>A0A494W4W7_9SPHN</name>
<dbReference type="PANTHER" id="PTHR10366">
    <property type="entry name" value="NAD DEPENDENT EPIMERASE/DEHYDRATASE"/>
    <property type="match status" value="1"/>
</dbReference>
<comment type="similarity">
    <text evidence="2">Belongs to the NAD(P)-dependent epimerase/dehydratase family. Dihydroflavonol-4-reductase subfamily.</text>
</comment>
<evidence type="ECO:0000313" key="5">
    <source>
        <dbReference type="Proteomes" id="UP000279959"/>
    </source>
</evidence>
<gene>
    <name evidence="4" type="ORF">SAMIE_1031540</name>
</gene>
<evidence type="ECO:0000256" key="1">
    <source>
        <dbReference type="ARBA" id="ARBA00023002"/>
    </source>
</evidence>
<evidence type="ECO:0000259" key="3">
    <source>
        <dbReference type="Pfam" id="PF01370"/>
    </source>
</evidence>
<reference evidence="4 5" key="1">
    <citation type="submission" date="2018-05" db="EMBL/GenBank/DDBJ databases">
        <title>Complete Genome Sequence of the Nonylphenol-Degrading Bacterium Sphingobium amiense DSM 16289T.</title>
        <authorList>
            <person name="Ootsuka M."/>
            <person name="Nishizawa T."/>
            <person name="Ohta H."/>
        </authorList>
    </citation>
    <scope>NUCLEOTIDE SEQUENCE [LARGE SCALE GENOMIC DNA]</scope>
    <source>
        <strain evidence="4 5">DSM 16289</strain>
    </source>
</reference>
<evidence type="ECO:0000313" key="4">
    <source>
        <dbReference type="EMBL" id="BBD99653.1"/>
    </source>
</evidence>
<dbReference type="AlphaFoldDB" id="A0A494W4W7"/>
<sequence>MSKMATPYGPVLVTGATGYLAGWVVKYLLEAGVTVHASVRDPDNVAKVRHLWDMADEAPGSLRLFKADLLDAGSHEAAMEGCRIVIHTASPFLLPSGISDPQRDLIEPALAGTRDVLETVNRVASVERVVLTSSTVAIVDPVQLSDKIHTEADWNDYASLETTAYPYSKVLAEREAWKIADSQQRWKLVVINPAFIVGPGTAPQQTSATFDQFRAMSNGTFGKQLPSRDVGVVDVRDVAEAHLRGAYVPTAGGRNIVYAEVLSFNDIATVMKEEFGGDGRWQFPPDTPWDFSTPHWRADNSKAASELGMVYRPLRPAIIETFQQLTGDL</sequence>
<feature type="domain" description="NAD-dependent epimerase/dehydratase" evidence="3">
    <location>
        <begin position="11"/>
        <end position="246"/>
    </location>
</feature>
<dbReference type="PANTHER" id="PTHR10366:SF564">
    <property type="entry name" value="STEROL-4-ALPHA-CARBOXYLATE 3-DEHYDROGENASE, DECARBOXYLATING"/>
    <property type="match status" value="1"/>
</dbReference>
<dbReference type="InterPro" id="IPR001509">
    <property type="entry name" value="Epimerase_deHydtase"/>
</dbReference>
<dbReference type="FunFam" id="3.40.50.720:FF:000085">
    <property type="entry name" value="Dihydroflavonol reductase"/>
    <property type="match status" value="1"/>
</dbReference>
<proteinExistence type="inferred from homology"/>
<accession>A0A494W4W7</accession>
<dbReference type="InterPro" id="IPR036291">
    <property type="entry name" value="NAD(P)-bd_dom_sf"/>
</dbReference>
<protein>
    <recommendedName>
        <fullName evidence="3">NAD-dependent epimerase/dehydratase domain-containing protein</fullName>
    </recommendedName>
</protein>
<dbReference type="SUPFAM" id="SSF51735">
    <property type="entry name" value="NAD(P)-binding Rossmann-fold domains"/>
    <property type="match status" value="1"/>
</dbReference>
<dbReference type="RefSeq" id="WP_066700551.1">
    <property type="nucleotide sequence ID" value="NZ_AP018664.1"/>
</dbReference>
<dbReference type="EMBL" id="AP018664">
    <property type="protein sequence ID" value="BBD99653.1"/>
    <property type="molecule type" value="Genomic_DNA"/>
</dbReference>
<evidence type="ECO:0000256" key="2">
    <source>
        <dbReference type="ARBA" id="ARBA00023445"/>
    </source>
</evidence>
<dbReference type="KEGG" id="sami:SAMIE_1031540"/>
<organism evidence="4 5">
    <name type="scientific">Sphingobium amiense</name>
    <dbReference type="NCBI Taxonomy" id="135719"/>
    <lineage>
        <taxon>Bacteria</taxon>
        <taxon>Pseudomonadati</taxon>
        <taxon>Pseudomonadota</taxon>
        <taxon>Alphaproteobacteria</taxon>
        <taxon>Sphingomonadales</taxon>
        <taxon>Sphingomonadaceae</taxon>
        <taxon>Sphingobium</taxon>
    </lineage>
</organism>
<dbReference type="Pfam" id="PF01370">
    <property type="entry name" value="Epimerase"/>
    <property type="match status" value="1"/>
</dbReference>
<keyword evidence="5" id="KW-1185">Reference proteome</keyword>
<keyword evidence="1" id="KW-0560">Oxidoreductase</keyword>
<dbReference type="GO" id="GO:0016616">
    <property type="term" value="F:oxidoreductase activity, acting on the CH-OH group of donors, NAD or NADP as acceptor"/>
    <property type="evidence" value="ECO:0007669"/>
    <property type="project" value="TreeGrafter"/>
</dbReference>